<evidence type="ECO:0000313" key="1">
    <source>
        <dbReference type="EMBL" id="KPN31011.1"/>
    </source>
</evidence>
<dbReference type="Gene3D" id="3.60.15.10">
    <property type="entry name" value="Ribonuclease Z/Hydroxyacylglutathione hydrolase-like"/>
    <property type="match status" value="1"/>
</dbReference>
<sequence>MSTLEIVDRWDGGISWTLAEELDGMHRTSHAIETEAGVWVIDPVDAPGLDDELATLGDVVGVTLLLDRHKRDTAAVAERHDVPVSLPKALTGVADELDCETTVYSRTLPDTEFQTITVVDNRLWHEVALYDRDRGTLMVPEAVGSVDFFTTDVERLGVHPALRLFPPRTALGSLSPERVLVGHGPGVFDDAANALRVALARSRKSAPKYYTGLLLSPLR</sequence>
<dbReference type="EMBL" id="LGUC01000001">
    <property type="protein sequence ID" value="KPN31011.1"/>
    <property type="molecule type" value="Genomic_DNA"/>
</dbReference>
<dbReference type="SUPFAM" id="SSF56281">
    <property type="entry name" value="Metallo-hydrolase/oxidoreductase"/>
    <property type="match status" value="1"/>
</dbReference>
<dbReference type="STRING" id="699431.SY89_01753"/>
<dbReference type="RefSeq" id="WP_054583780.1">
    <property type="nucleotide sequence ID" value="NZ_LGUC01000001.1"/>
</dbReference>
<evidence type="ECO:0008006" key="3">
    <source>
        <dbReference type="Google" id="ProtNLM"/>
    </source>
</evidence>
<gene>
    <name evidence="1" type="ORF">SY89_01753</name>
</gene>
<dbReference type="Proteomes" id="UP000050535">
    <property type="component" value="Unassembled WGS sequence"/>
</dbReference>
<dbReference type="OrthoDB" id="169463at2157"/>
<keyword evidence="2" id="KW-1185">Reference proteome</keyword>
<proteinExistence type="predicted"/>
<evidence type="ECO:0000313" key="2">
    <source>
        <dbReference type="Proteomes" id="UP000050535"/>
    </source>
</evidence>
<name>A0A0N8I011_9EURY</name>
<organism evidence="1 2">
    <name type="scientific">Halolamina pelagica</name>
    <dbReference type="NCBI Taxonomy" id="699431"/>
    <lineage>
        <taxon>Archaea</taxon>
        <taxon>Methanobacteriati</taxon>
        <taxon>Methanobacteriota</taxon>
        <taxon>Stenosarchaea group</taxon>
        <taxon>Halobacteria</taxon>
        <taxon>Halobacteriales</taxon>
        <taxon>Haloferacaceae</taxon>
    </lineage>
</organism>
<dbReference type="AlphaFoldDB" id="A0A0N8I011"/>
<accession>A0A0N8I011</accession>
<dbReference type="PATRIC" id="fig|699431.3.peg.1794"/>
<protein>
    <recommendedName>
        <fullName evidence="3">Metallo-beta-lactamase superfamily protein</fullName>
    </recommendedName>
</protein>
<reference evidence="2" key="1">
    <citation type="submission" date="2013-11" db="EMBL/GenBank/DDBJ databases">
        <authorList>
            <person name="Hoang H.T."/>
            <person name="Killian M.L."/>
            <person name="Madson D.M."/>
            <person name="Arruda P.H.E."/>
            <person name="Sun D."/>
            <person name="Schwartz K.J."/>
            <person name="Yoon K."/>
        </authorList>
    </citation>
    <scope>NUCLEOTIDE SEQUENCE [LARGE SCALE GENOMIC DNA]</scope>
    <source>
        <strain evidence="2">CDK2</strain>
    </source>
</reference>
<dbReference type="InterPro" id="IPR036866">
    <property type="entry name" value="RibonucZ/Hydroxyglut_hydro"/>
</dbReference>
<comment type="caution">
    <text evidence="1">The sequence shown here is derived from an EMBL/GenBank/DDBJ whole genome shotgun (WGS) entry which is preliminary data.</text>
</comment>